<reference evidence="5" key="1">
    <citation type="submission" date="2023-03" db="EMBL/GenBank/DDBJ databases">
        <title>MT1 and MT2 Draft Genomes of Novel Species.</title>
        <authorList>
            <person name="Venkateswaran K."/>
        </authorList>
    </citation>
    <scope>NUCLEOTIDE SEQUENCE</scope>
    <source>
        <strain evidence="5">F6_8S_P_1A</strain>
    </source>
</reference>
<dbReference type="EMBL" id="JAROCB010000001">
    <property type="protein sequence ID" value="MDN4596143.1"/>
    <property type="molecule type" value="Genomic_DNA"/>
</dbReference>
<evidence type="ECO:0000256" key="3">
    <source>
        <dbReference type="ARBA" id="ARBA00022801"/>
    </source>
</evidence>
<dbReference type="InterPro" id="IPR029062">
    <property type="entry name" value="Class_I_gatase-like"/>
</dbReference>
<accession>A0ABT8ITW0</accession>
<keyword evidence="4" id="KW-0720">Serine protease</keyword>
<dbReference type="SUPFAM" id="SSF52317">
    <property type="entry name" value="Class I glutamine amidotransferase-like"/>
    <property type="match status" value="1"/>
</dbReference>
<keyword evidence="3" id="KW-0378">Hydrolase</keyword>
<keyword evidence="6" id="KW-1185">Reference proteome</keyword>
<dbReference type="Proteomes" id="UP001174210">
    <property type="component" value="Unassembled WGS sequence"/>
</dbReference>
<evidence type="ECO:0000313" key="5">
    <source>
        <dbReference type="EMBL" id="MDN4596143.1"/>
    </source>
</evidence>
<protein>
    <submittedName>
        <fullName evidence="5">Type 1 glutamine amidotransferase-like domain-containing protein</fullName>
    </submittedName>
</protein>
<dbReference type="Pfam" id="PF03575">
    <property type="entry name" value="Peptidase_S51"/>
    <property type="match status" value="1"/>
</dbReference>
<evidence type="ECO:0000256" key="4">
    <source>
        <dbReference type="ARBA" id="ARBA00022825"/>
    </source>
</evidence>
<dbReference type="InterPro" id="IPR005320">
    <property type="entry name" value="Peptidase_S51"/>
</dbReference>
<keyword evidence="2" id="KW-0645">Protease</keyword>
<comment type="similarity">
    <text evidence="1">Belongs to the peptidase S51 family.</text>
</comment>
<comment type="caution">
    <text evidence="5">The sequence shown here is derived from an EMBL/GenBank/DDBJ whole genome shotgun (WGS) entry which is preliminary data.</text>
</comment>
<name>A0ABT8ITW0_9MICO</name>
<dbReference type="CDD" id="cd03129">
    <property type="entry name" value="GAT1_Peptidase_E_like"/>
    <property type="match status" value="1"/>
</dbReference>
<proteinExistence type="inferred from homology"/>
<dbReference type="RefSeq" id="WP_301215932.1">
    <property type="nucleotide sequence ID" value="NZ_JAROCB010000001.1"/>
</dbReference>
<dbReference type="Gene3D" id="3.40.50.880">
    <property type="match status" value="1"/>
</dbReference>
<gene>
    <name evidence="5" type="ORF">P5G59_03225</name>
</gene>
<organism evidence="5 6">
    <name type="scientific">Leifsonia virtsii</name>
    <dbReference type="NCBI Taxonomy" id="3035915"/>
    <lineage>
        <taxon>Bacteria</taxon>
        <taxon>Bacillati</taxon>
        <taxon>Actinomycetota</taxon>
        <taxon>Actinomycetes</taxon>
        <taxon>Micrococcales</taxon>
        <taxon>Microbacteriaceae</taxon>
        <taxon>Leifsonia</taxon>
    </lineage>
</organism>
<evidence type="ECO:0000313" key="6">
    <source>
        <dbReference type="Proteomes" id="UP001174210"/>
    </source>
</evidence>
<evidence type="ECO:0000256" key="2">
    <source>
        <dbReference type="ARBA" id="ARBA00022670"/>
    </source>
</evidence>
<evidence type="ECO:0000256" key="1">
    <source>
        <dbReference type="ARBA" id="ARBA00006534"/>
    </source>
</evidence>
<sequence>MTRDEIQEASADAVSRASLHLIGGGATTLADAALHAPFLEEAALRAQRPRPRIAVISLHPEAEEKAAALGELLVGAATGSIDLQLSTGRPGQPIGLEAIADVDGIAVGGGVVEEVRAGLEPPFGELRRLVSAGVPYLGVSAGAMIAAEGSLGGGSRIGGVVVSPEEPGEPGDELEIAAGIGLVDVAIEAHVAQRGTLSRLVAAVEAGLITGALGIDERTALIVGEGRLRVEGAGSVWRVIRTDGGVLVSTIGDAE</sequence>